<organism evidence="1 2">
    <name type="scientific">Glossina palpalis gambiensis</name>
    <dbReference type="NCBI Taxonomy" id="67801"/>
    <lineage>
        <taxon>Eukaryota</taxon>
        <taxon>Metazoa</taxon>
        <taxon>Ecdysozoa</taxon>
        <taxon>Arthropoda</taxon>
        <taxon>Hexapoda</taxon>
        <taxon>Insecta</taxon>
        <taxon>Pterygota</taxon>
        <taxon>Neoptera</taxon>
        <taxon>Endopterygota</taxon>
        <taxon>Diptera</taxon>
        <taxon>Brachycera</taxon>
        <taxon>Muscomorpha</taxon>
        <taxon>Hippoboscoidea</taxon>
        <taxon>Glossinidae</taxon>
        <taxon>Glossina</taxon>
    </lineage>
</organism>
<reference evidence="1" key="2">
    <citation type="submission" date="2020-05" db="UniProtKB">
        <authorList>
            <consortium name="EnsemblMetazoa"/>
        </authorList>
    </citation>
    <scope>IDENTIFICATION</scope>
    <source>
        <strain evidence="1">IAEA</strain>
    </source>
</reference>
<keyword evidence="2" id="KW-1185">Reference proteome</keyword>
<evidence type="ECO:0000313" key="2">
    <source>
        <dbReference type="Proteomes" id="UP000092460"/>
    </source>
</evidence>
<dbReference type="EnsemblMetazoa" id="GPPI037649-RA">
    <property type="protein sequence ID" value="GPPI037649-PA"/>
    <property type="gene ID" value="GPPI037649"/>
</dbReference>
<reference evidence="2" key="1">
    <citation type="submission" date="2015-01" db="EMBL/GenBank/DDBJ databases">
        <authorList>
            <person name="Aksoy S."/>
            <person name="Warren W."/>
            <person name="Wilson R.K."/>
        </authorList>
    </citation>
    <scope>NUCLEOTIDE SEQUENCE [LARGE SCALE GENOMIC DNA]</scope>
    <source>
        <strain evidence="2">IAEA</strain>
    </source>
</reference>
<dbReference type="AlphaFoldDB" id="A0A1B0BQR8"/>
<protein>
    <submittedName>
        <fullName evidence="1">Uncharacterized protein</fullName>
    </submittedName>
</protein>
<dbReference type="Proteomes" id="UP000092460">
    <property type="component" value="Unassembled WGS sequence"/>
</dbReference>
<evidence type="ECO:0000313" key="1">
    <source>
        <dbReference type="EnsemblMetazoa" id="GPPI037649-PA"/>
    </source>
</evidence>
<sequence length="253" mass="27146">LSLQCVCVCVLSCAVYFCIYVRFNTATTITTVLMPPRPDKVSFPSKYLVSYRTYQLKDLLTYSSQMLKQCSAYNKRTVSAAGMVLKEILRASITGTSSRKSLNCEAQADCTADDCIDDECTVLDVELIASSSACCIVPSTDGKSLPSDDAFAAAKCVSSAVFVNSAFVVTIIGGPGERPGAGSLFMCPTTYAVADSPSCNDDDFCGCGNCSGSGSGDLHTVLWAVFKIEKVHTENPIYTYCGCETYEEVFLEN</sequence>
<dbReference type="EMBL" id="JXJN01018753">
    <property type="status" value="NOT_ANNOTATED_CDS"/>
    <property type="molecule type" value="Genomic_DNA"/>
</dbReference>
<name>A0A1B0BQR8_9MUSC</name>
<dbReference type="VEuPathDB" id="VectorBase:GPPI037649"/>
<proteinExistence type="predicted"/>
<accession>A0A1B0BQR8</accession>